<evidence type="ECO:0000256" key="1">
    <source>
        <dbReference type="SAM" id="Phobius"/>
    </source>
</evidence>
<feature type="transmembrane region" description="Helical" evidence="1">
    <location>
        <begin position="6"/>
        <end position="27"/>
    </location>
</feature>
<feature type="transmembrane region" description="Helical" evidence="1">
    <location>
        <begin position="39"/>
        <end position="60"/>
    </location>
</feature>
<protein>
    <recommendedName>
        <fullName evidence="4">Phage holin family protein</fullName>
    </recommendedName>
</protein>
<name>A0A5E7C0J8_PSEFL</name>
<sequence length="93" mass="10227">MMGNEMIALVFVTGVAHLLSAFRLACYQRDEQRHCWCDGLLISLCGGVFCLAGMDVLLTFAPVSPWHAVVSVLSCSLIMRSSGNIMLLWHALK</sequence>
<feature type="transmembrane region" description="Helical" evidence="1">
    <location>
        <begin position="66"/>
        <end position="89"/>
    </location>
</feature>
<keyword evidence="1" id="KW-0472">Membrane</keyword>
<proteinExistence type="predicted"/>
<accession>A0A5E7C0J8</accession>
<dbReference type="InterPro" id="IPR008473">
    <property type="entry name" value="Phage_holin_3_7"/>
</dbReference>
<keyword evidence="1" id="KW-0812">Transmembrane</keyword>
<organism evidence="2 3">
    <name type="scientific">Pseudomonas fluorescens</name>
    <dbReference type="NCBI Taxonomy" id="294"/>
    <lineage>
        <taxon>Bacteria</taxon>
        <taxon>Pseudomonadati</taxon>
        <taxon>Pseudomonadota</taxon>
        <taxon>Gammaproteobacteria</taxon>
        <taxon>Pseudomonadales</taxon>
        <taxon>Pseudomonadaceae</taxon>
        <taxon>Pseudomonas</taxon>
    </lineage>
</organism>
<evidence type="ECO:0000313" key="2">
    <source>
        <dbReference type="EMBL" id="VVN98058.1"/>
    </source>
</evidence>
<gene>
    <name evidence="2" type="ORF">PS833_02417</name>
</gene>
<dbReference type="Proteomes" id="UP000409037">
    <property type="component" value="Unassembled WGS sequence"/>
</dbReference>
<dbReference type="Pfam" id="PF05449">
    <property type="entry name" value="Phage_holin_3_7"/>
    <property type="match status" value="1"/>
</dbReference>
<dbReference type="EMBL" id="CABVHU010000005">
    <property type="protein sequence ID" value="VVN98058.1"/>
    <property type="molecule type" value="Genomic_DNA"/>
</dbReference>
<evidence type="ECO:0008006" key="4">
    <source>
        <dbReference type="Google" id="ProtNLM"/>
    </source>
</evidence>
<keyword evidence="1" id="KW-1133">Transmembrane helix</keyword>
<dbReference type="AlphaFoldDB" id="A0A5E7C0J8"/>
<evidence type="ECO:0000313" key="3">
    <source>
        <dbReference type="Proteomes" id="UP000409037"/>
    </source>
</evidence>
<reference evidence="2 3" key="1">
    <citation type="submission" date="2019-09" db="EMBL/GenBank/DDBJ databases">
        <authorList>
            <person name="Chandra G."/>
            <person name="Truman W A."/>
        </authorList>
    </citation>
    <scope>NUCLEOTIDE SEQUENCE [LARGE SCALE GENOMIC DNA]</scope>
    <source>
        <strain evidence="2">PS833</strain>
    </source>
</reference>